<dbReference type="Gene3D" id="2.40.30.40">
    <property type="entry name" value="Peptidase M42, domain 2"/>
    <property type="match status" value="1"/>
</dbReference>
<feature type="active site" description="Proton acceptor" evidence="7">
    <location>
        <position position="209"/>
    </location>
</feature>
<dbReference type="SUPFAM" id="SSF101821">
    <property type="entry name" value="Aminopeptidase/glucanase lid domain"/>
    <property type="match status" value="1"/>
</dbReference>
<dbReference type="PANTHER" id="PTHR32481:SF7">
    <property type="entry name" value="AMINOPEPTIDASE YHFE-RELATED"/>
    <property type="match status" value="1"/>
</dbReference>
<evidence type="ECO:0000256" key="5">
    <source>
        <dbReference type="ARBA" id="ARBA00022801"/>
    </source>
</evidence>
<dbReference type="Proteomes" id="UP000030832">
    <property type="component" value="Unassembled WGS sequence"/>
</dbReference>
<feature type="binding site" evidence="8">
    <location>
        <position position="176"/>
    </location>
    <ligand>
        <name>Zn(2+)</name>
        <dbReference type="ChEBI" id="CHEBI:29105"/>
        <label>1</label>
    </ligand>
</feature>
<dbReference type="eggNOG" id="COG1363">
    <property type="taxonomic scope" value="Bacteria"/>
</dbReference>
<evidence type="ECO:0008006" key="11">
    <source>
        <dbReference type="Google" id="ProtNLM"/>
    </source>
</evidence>
<keyword evidence="10" id="KW-1185">Reference proteome</keyword>
<evidence type="ECO:0000313" key="10">
    <source>
        <dbReference type="Proteomes" id="UP000030832"/>
    </source>
</evidence>
<evidence type="ECO:0000256" key="8">
    <source>
        <dbReference type="PIRSR" id="PIRSR001123-2"/>
    </source>
</evidence>
<dbReference type="CDD" id="cd05656">
    <property type="entry name" value="M42_Frv"/>
    <property type="match status" value="1"/>
</dbReference>
<keyword evidence="5" id="KW-0378">Hydrolase</keyword>
<comment type="caution">
    <text evidence="9">The sequence shown here is derived from an EMBL/GenBank/DDBJ whole genome shotgun (WGS) entry which is preliminary data.</text>
</comment>
<keyword evidence="3" id="KW-0645">Protease</keyword>
<evidence type="ECO:0000256" key="6">
    <source>
        <dbReference type="PIRNR" id="PIRNR001123"/>
    </source>
</evidence>
<evidence type="ECO:0000256" key="1">
    <source>
        <dbReference type="ARBA" id="ARBA00006272"/>
    </source>
</evidence>
<dbReference type="PANTHER" id="PTHR32481">
    <property type="entry name" value="AMINOPEPTIDASE"/>
    <property type="match status" value="1"/>
</dbReference>
<organism evidence="9 10">
    <name type="scientific">Halalkalibacter okhensis</name>
    <dbReference type="NCBI Taxonomy" id="333138"/>
    <lineage>
        <taxon>Bacteria</taxon>
        <taxon>Bacillati</taxon>
        <taxon>Bacillota</taxon>
        <taxon>Bacilli</taxon>
        <taxon>Bacillales</taxon>
        <taxon>Bacillaceae</taxon>
        <taxon>Halalkalibacter</taxon>
    </lineage>
</organism>
<dbReference type="AlphaFoldDB" id="A0A0B0I9X9"/>
<feature type="binding site" evidence="8">
    <location>
        <position position="65"/>
    </location>
    <ligand>
        <name>Zn(2+)</name>
        <dbReference type="ChEBI" id="CHEBI:29105"/>
        <label>1</label>
    </ligand>
</feature>
<proteinExistence type="inferred from homology"/>
<feature type="binding site" evidence="8">
    <location>
        <position position="325"/>
    </location>
    <ligand>
        <name>Zn(2+)</name>
        <dbReference type="ChEBI" id="CHEBI:29105"/>
        <label>2</label>
    </ligand>
</feature>
<dbReference type="STRING" id="333138.LQ50_15740"/>
<name>A0A0B0I9X9_9BACI</name>
<dbReference type="GO" id="GO:0046872">
    <property type="term" value="F:metal ion binding"/>
    <property type="evidence" value="ECO:0007669"/>
    <property type="project" value="UniProtKB-UniRule"/>
</dbReference>
<evidence type="ECO:0000256" key="7">
    <source>
        <dbReference type="PIRSR" id="PIRSR001123-1"/>
    </source>
</evidence>
<reference evidence="9 10" key="1">
    <citation type="submission" date="2014-09" db="EMBL/GenBank/DDBJ databases">
        <title>Genome sequencing and annotation of Bacillus Okhensis strain Kh10-101T.</title>
        <authorList>
            <person name="Prakash J.S."/>
        </authorList>
    </citation>
    <scope>NUCLEOTIDE SEQUENCE [LARGE SCALE GENOMIC DNA]</scope>
    <source>
        <strain evidence="10">Kh10-101T</strain>
    </source>
</reference>
<keyword evidence="2" id="KW-0031">Aminopeptidase</keyword>
<accession>A0A0B0I9X9</accession>
<evidence type="ECO:0000256" key="2">
    <source>
        <dbReference type="ARBA" id="ARBA00022438"/>
    </source>
</evidence>
<dbReference type="SUPFAM" id="SSF53187">
    <property type="entry name" value="Zn-dependent exopeptidases"/>
    <property type="match status" value="1"/>
</dbReference>
<dbReference type="EMBL" id="JRJU01000020">
    <property type="protein sequence ID" value="KHF39343.1"/>
    <property type="molecule type" value="Genomic_DNA"/>
</dbReference>
<evidence type="ECO:0000256" key="3">
    <source>
        <dbReference type="ARBA" id="ARBA00022670"/>
    </source>
</evidence>
<dbReference type="GO" id="GO:0006508">
    <property type="term" value="P:proteolysis"/>
    <property type="evidence" value="ECO:0007669"/>
    <property type="project" value="UniProtKB-KW"/>
</dbReference>
<dbReference type="Gene3D" id="3.40.630.10">
    <property type="entry name" value="Zn peptidases"/>
    <property type="match status" value="1"/>
</dbReference>
<protein>
    <recommendedName>
        <fullName evidence="11">Endoglucanase</fullName>
    </recommendedName>
</protein>
<feature type="binding site" evidence="8">
    <location>
        <position position="176"/>
    </location>
    <ligand>
        <name>Zn(2+)</name>
        <dbReference type="ChEBI" id="CHEBI:29105"/>
        <label>2</label>
    </ligand>
</feature>
<dbReference type="Pfam" id="PF05343">
    <property type="entry name" value="Peptidase_M42"/>
    <property type="match status" value="1"/>
</dbReference>
<evidence type="ECO:0000313" key="9">
    <source>
        <dbReference type="EMBL" id="KHF39343.1"/>
    </source>
</evidence>
<keyword evidence="4 8" id="KW-0479">Metal-binding</keyword>
<dbReference type="InterPro" id="IPR008007">
    <property type="entry name" value="Peptidase_M42"/>
</dbReference>
<feature type="binding site" evidence="8">
    <location>
        <position position="210"/>
    </location>
    <ligand>
        <name>Zn(2+)</name>
        <dbReference type="ChEBI" id="CHEBI:29105"/>
        <label>2</label>
    </ligand>
</feature>
<sequence length="358" mass="39653">MKQNVLDHLFEWCDLHGVSGYEMDVIQRVKESITPYTTSVSIDQLGNVIGFKKGTGKHKLMIAAHMDEIGLMIRHIDERGFLYFENIGGVRPQNLFARTCLIKTDQGLVEGLINTIHPGRPKTIVEIPPLREFFIDIGVTSRQEAKDLGIEVGNTVALDYECKRLGRNRIIGKALDNRLLVLILLEVMKLCDEMDVETPDLYAVFTVQEEVGSRGAKAAAYQINPDRAIALDVTVANDTPQIPSHEYISQLDMGPGIKVMDKIATGLGMISSPEIVRHLKKVARAQGIPYQLEVFPSGTTDASTIHLERGGIPSGGIVVPTRYVHAHEMASIDDIVQTILLLFHYITSLEGGSQWESL</sequence>
<dbReference type="InterPro" id="IPR051464">
    <property type="entry name" value="Peptidase_M42_aminopept"/>
</dbReference>
<gene>
    <name evidence="9" type="ORF">LQ50_15740</name>
</gene>
<dbReference type="GO" id="GO:0004177">
    <property type="term" value="F:aminopeptidase activity"/>
    <property type="evidence" value="ECO:0007669"/>
    <property type="project" value="UniProtKB-UniRule"/>
</dbReference>
<dbReference type="InterPro" id="IPR023367">
    <property type="entry name" value="Peptidase_M42_dom2"/>
</dbReference>
<evidence type="ECO:0000256" key="4">
    <source>
        <dbReference type="ARBA" id="ARBA00022723"/>
    </source>
</evidence>
<feature type="binding site" evidence="8">
    <location>
        <position position="232"/>
    </location>
    <ligand>
        <name>Zn(2+)</name>
        <dbReference type="ChEBI" id="CHEBI:29105"/>
        <label>1</label>
    </ligand>
</feature>
<comment type="cofactor">
    <cofactor evidence="8">
        <name>a divalent metal cation</name>
        <dbReference type="ChEBI" id="CHEBI:60240"/>
    </cofactor>
    <text evidence="8">Binds 2 divalent metal cations per subunit.</text>
</comment>
<dbReference type="PIRSF" id="PIRSF001123">
    <property type="entry name" value="PepA_GA"/>
    <property type="match status" value="1"/>
</dbReference>
<comment type="similarity">
    <text evidence="1 6">Belongs to the peptidase M42 family.</text>
</comment>